<dbReference type="Proteomes" id="UP000812277">
    <property type="component" value="Unassembled WGS sequence"/>
</dbReference>
<comment type="caution">
    <text evidence="1">The sequence shown here is derived from an EMBL/GenBank/DDBJ whole genome shotgun (WGS) entry which is preliminary data.</text>
</comment>
<protein>
    <submittedName>
        <fullName evidence="1">Uncharacterized protein</fullName>
    </submittedName>
</protein>
<sequence>MGNYRDLSQLLREMTDAKILILDTNNIQFYYQHENVLPKSAIFAPYDLILIPCWVQNEYGHHEGKSAYIHSISKPLIVIDETEDYLEMIEYNDQRLLELFRVASTGFREALRFIHICKKDHPILPDTWIDDFYDQGFETRETTSGLTTKKNAGEVSIVSLCFLLLSHFSNHVASITLASSDYGTYHLKDKVLSEANSPLLHLGISLAPPISFQSTDVVIYNALKTGLIQPQQIHDLRNHTKERSLLYLENFSDRDSAIHHHLVDIPTFISICSDHEKYKVIF</sequence>
<reference evidence="1 2" key="1">
    <citation type="submission" date="2021-07" db="EMBL/GenBank/DDBJ databases">
        <title>Paenibacillus radiodurans sp. nov., isolated from the southeastern edge of Tengger Desert.</title>
        <authorList>
            <person name="Zhang G."/>
        </authorList>
    </citation>
    <scope>NUCLEOTIDE SEQUENCE [LARGE SCALE GENOMIC DNA]</scope>
    <source>
        <strain evidence="1 2">DT7-4</strain>
    </source>
</reference>
<keyword evidence="2" id="KW-1185">Reference proteome</keyword>
<dbReference type="EMBL" id="JAHZIJ010000008">
    <property type="protein sequence ID" value="MBW7475774.1"/>
    <property type="molecule type" value="Genomic_DNA"/>
</dbReference>
<proteinExistence type="predicted"/>
<dbReference type="RefSeq" id="WP_219873016.1">
    <property type="nucleotide sequence ID" value="NZ_JAHZIJ010000008.1"/>
</dbReference>
<accession>A0ABS7D758</accession>
<name>A0ABS7D758_9BACL</name>
<gene>
    <name evidence="1" type="ORF">K0T92_13550</name>
</gene>
<evidence type="ECO:0000313" key="2">
    <source>
        <dbReference type="Proteomes" id="UP000812277"/>
    </source>
</evidence>
<organism evidence="1 2">
    <name type="scientific">Paenibacillus oenotherae</name>
    <dbReference type="NCBI Taxonomy" id="1435645"/>
    <lineage>
        <taxon>Bacteria</taxon>
        <taxon>Bacillati</taxon>
        <taxon>Bacillota</taxon>
        <taxon>Bacilli</taxon>
        <taxon>Bacillales</taxon>
        <taxon>Paenibacillaceae</taxon>
        <taxon>Paenibacillus</taxon>
    </lineage>
</organism>
<evidence type="ECO:0000313" key="1">
    <source>
        <dbReference type="EMBL" id="MBW7475774.1"/>
    </source>
</evidence>